<evidence type="ECO:0000313" key="2">
    <source>
        <dbReference type="EMBL" id="TFK32043.1"/>
    </source>
</evidence>
<evidence type="ECO:0008006" key="4">
    <source>
        <dbReference type="Google" id="ProtNLM"/>
    </source>
</evidence>
<protein>
    <recommendedName>
        <fullName evidence="4">Secreted protein</fullName>
    </recommendedName>
</protein>
<reference evidence="2 3" key="1">
    <citation type="journal article" date="2019" name="Nat. Ecol. Evol.">
        <title>Megaphylogeny resolves global patterns of mushroom evolution.</title>
        <authorList>
            <person name="Varga T."/>
            <person name="Krizsan K."/>
            <person name="Foldi C."/>
            <person name="Dima B."/>
            <person name="Sanchez-Garcia M."/>
            <person name="Sanchez-Ramirez S."/>
            <person name="Szollosi G.J."/>
            <person name="Szarkandi J.G."/>
            <person name="Papp V."/>
            <person name="Albert L."/>
            <person name="Andreopoulos W."/>
            <person name="Angelini C."/>
            <person name="Antonin V."/>
            <person name="Barry K.W."/>
            <person name="Bougher N.L."/>
            <person name="Buchanan P."/>
            <person name="Buyck B."/>
            <person name="Bense V."/>
            <person name="Catcheside P."/>
            <person name="Chovatia M."/>
            <person name="Cooper J."/>
            <person name="Damon W."/>
            <person name="Desjardin D."/>
            <person name="Finy P."/>
            <person name="Geml J."/>
            <person name="Haridas S."/>
            <person name="Hughes K."/>
            <person name="Justo A."/>
            <person name="Karasinski D."/>
            <person name="Kautmanova I."/>
            <person name="Kiss B."/>
            <person name="Kocsube S."/>
            <person name="Kotiranta H."/>
            <person name="LaButti K.M."/>
            <person name="Lechner B.E."/>
            <person name="Liimatainen K."/>
            <person name="Lipzen A."/>
            <person name="Lukacs Z."/>
            <person name="Mihaltcheva S."/>
            <person name="Morgado L.N."/>
            <person name="Niskanen T."/>
            <person name="Noordeloos M.E."/>
            <person name="Ohm R.A."/>
            <person name="Ortiz-Santana B."/>
            <person name="Ovrebo C."/>
            <person name="Racz N."/>
            <person name="Riley R."/>
            <person name="Savchenko A."/>
            <person name="Shiryaev A."/>
            <person name="Soop K."/>
            <person name="Spirin V."/>
            <person name="Szebenyi C."/>
            <person name="Tomsovsky M."/>
            <person name="Tulloss R.E."/>
            <person name="Uehling J."/>
            <person name="Grigoriev I.V."/>
            <person name="Vagvolgyi C."/>
            <person name="Papp T."/>
            <person name="Martin F.M."/>
            <person name="Miettinen O."/>
            <person name="Hibbett D.S."/>
            <person name="Nagy L.G."/>
        </authorList>
    </citation>
    <scope>NUCLEOTIDE SEQUENCE [LARGE SCALE GENOMIC DNA]</scope>
    <source>
        <strain evidence="2 3">CBS 166.37</strain>
    </source>
</reference>
<feature type="signal peptide" evidence="1">
    <location>
        <begin position="1"/>
        <end position="29"/>
    </location>
</feature>
<proteinExistence type="predicted"/>
<evidence type="ECO:0000256" key="1">
    <source>
        <dbReference type="SAM" id="SignalP"/>
    </source>
</evidence>
<accession>A0A5C3LIM5</accession>
<keyword evidence="1" id="KW-0732">Signal</keyword>
<dbReference type="Proteomes" id="UP000308652">
    <property type="component" value="Unassembled WGS sequence"/>
</dbReference>
<sequence>MRQMYNGLRHVELILLLVLLHHAFRRVSGEDSLRTSDSCVPVVCVYVYLTWKVNPQGDRSNLIPHVYIRAFRWAWMIIPICEDNRVIDIGRRRVVSQYQGFHASGDSRVAMGRPFMAASLSSAGQMFNEHETMKRKPDMNIVSTSSRL</sequence>
<dbReference type="AlphaFoldDB" id="A0A5C3LIM5"/>
<feature type="chain" id="PRO_5022812644" description="Secreted protein" evidence="1">
    <location>
        <begin position="30"/>
        <end position="148"/>
    </location>
</feature>
<gene>
    <name evidence="2" type="ORF">BDQ12DRAFT_63898</name>
</gene>
<evidence type="ECO:0000313" key="3">
    <source>
        <dbReference type="Proteomes" id="UP000308652"/>
    </source>
</evidence>
<keyword evidence="3" id="KW-1185">Reference proteome</keyword>
<dbReference type="EMBL" id="ML213689">
    <property type="protein sequence ID" value="TFK32043.1"/>
    <property type="molecule type" value="Genomic_DNA"/>
</dbReference>
<name>A0A5C3LIM5_9AGAR</name>
<organism evidence="2 3">
    <name type="scientific">Crucibulum laeve</name>
    <dbReference type="NCBI Taxonomy" id="68775"/>
    <lineage>
        <taxon>Eukaryota</taxon>
        <taxon>Fungi</taxon>
        <taxon>Dikarya</taxon>
        <taxon>Basidiomycota</taxon>
        <taxon>Agaricomycotina</taxon>
        <taxon>Agaricomycetes</taxon>
        <taxon>Agaricomycetidae</taxon>
        <taxon>Agaricales</taxon>
        <taxon>Agaricineae</taxon>
        <taxon>Nidulariaceae</taxon>
        <taxon>Crucibulum</taxon>
    </lineage>
</organism>